<evidence type="ECO:0000313" key="2">
    <source>
        <dbReference type="Proteomes" id="UP000257109"/>
    </source>
</evidence>
<name>A0A371EV54_MUCPR</name>
<organism evidence="1 2">
    <name type="scientific">Mucuna pruriens</name>
    <name type="common">Velvet bean</name>
    <name type="synonym">Dolichos pruriens</name>
    <dbReference type="NCBI Taxonomy" id="157652"/>
    <lineage>
        <taxon>Eukaryota</taxon>
        <taxon>Viridiplantae</taxon>
        <taxon>Streptophyta</taxon>
        <taxon>Embryophyta</taxon>
        <taxon>Tracheophyta</taxon>
        <taxon>Spermatophyta</taxon>
        <taxon>Magnoliopsida</taxon>
        <taxon>eudicotyledons</taxon>
        <taxon>Gunneridae</taxon>
        <taxon>Pentapetalae</taxon>
        <taxon>rosids</taxon>
        <taxon>fabids</taxon>
        <taxon>Fabales</taxon>
        <taxon>Fabaceae</taxon>
        <taxon>Papilionoideae</taxon>
        <taxon>50 kb inversion clade</taxon>
        <taxon>NPAAA clade</taxon>
        <taxon>indigoferoid/millettioid clade</taxon>
        <taxon>Phaseoleae</taxon>
        <taxon>Mucuna</taxon>
    </lineage>
</organism>
<protein>
    <submittedName>
        <fullName evidence="1">Uncharacterized protein</fullName>
    </submittedName>
</protein>
<gene>
    <name evidence="1" type="ORF">CR513_50999</name>
</gene>
<dbReference type="Proteomes" id="UP000257109">
    <property type="component" value="Unassembled WGS sequence"/>
</dbReference>
<evidence type="ECO:0000313" key="1">
    <source>
        <dbReference type="EMBL" id="RDX69839.1"/>
    </source>
</evidence>
<dbReference type="EMBL" id="QJKJ01011945">
    <property type="protein sequence ID" value="RDX69839.1"/>
    <property type="molecule type" value="Genomic_DNA"/>
</dbReference>
<keyword evidence="2" id="KW-1185">Reference proteome</keyword>
<sequence length="105" mass="12428">MGQNLGFGRKSYKDSSRLYEVKIKKYECSNQMYLMIIKRLILEVFYGFISESQSAGKFLEEIEQFLPKMKSKGNIREYVTKMSNLTSKLKSLKLEFGKTFSYTWF</sequence>
<comment type="caution">
    <text evidence="1">The sequence shown here is derived from an EMBL/GenBank/DDBJ whole genome shotgun (WGS) entry which is preliminary data.</text>
</comment>
<feature type="non-terminal residue" evidence="1">
    <location>
        <position position="1"/>
    </location>
</feature>
<accession>A0A371EV54</accession>
<dbReference type="AlphaFoldDB" id="A0A371EV54"/>
<proteinExistence type="predicted"/>
<reference evidence="1" key="1">
    <citation type="submission" date="2018-05" db="EMBL/GenBank/DDBJ databases">
        <title>Draft genome of Mucuna pruriens seed.</title>
        <authorList>
            <person name="Nnadi N.E."/>
            <person name="Vos R."/>
            <person name="Hasami M.H."/>
            <person name="Devisetty U.K."/>
            <person name="Aguiy J.C."/>
        </authorList>
    </citation>
    <scope>NUCLEOTIDE SEQUENCE [LARGE SCALE GENOMIC DNA]</scope>
    <source>
        <strain evidence="1">JCA_2017</strain>
    </source>
</reference>